<organism evidence="2 3">
    <name type="scientific">Rhizophagus irregularis</name>
    <dbReference type="NCBI Taxonomy" id="588596"/>
    <lineage>
        <taxon>Eukaryota</taxon>
        <taxon>Fungi</taxon>
        <taxon>Fungi incertae sedis</taxon>
        <taxon>Mucoromycota</taxon>
        <taxon>Glomeromycotina</taxon>
        <taxon>Glomeromycetes</taxon>
        <taxon>Glomerales</taxon>
        <taxon>Glomeraceae</taxon>
        <taxon>Rhizophagus</taxon>
    </lineage>
</organism>
<sequence length="223" mass="25947">MTLLSITILHELTNEKQESYEWLLRCYLEACEIPLLTFVTDTDPAIIAAISTVFSETHHMQCLYHLYQNLLKNLRSCLGSPLYQEFLKDFRAIQRSYCESVFEHRSAASDDDSFEPFFDKEVDDSIKTPIEADEDWELDLKSLISMVNSGDILEIWKVPVFVNTSKAYFHLILIPKQFTQKYTVNDLSESYFRQISQKQLKFGILMGEAKKAIQFAIQDDDEN</sequence>
<keyword evidence="3" id="KW-1185">Reference proteome</keyword>
<dbReference type="EMBL" id="LLXI01000246">
    <property type="protein sequence ID" value="PKY43291.1"/>
    <property type="molecule type" value="Genomic_DNA"/>
</dbReference>
<evidence type="ECO:0000259" key="1">
    <source>
        <dbReference type="Pfam" id="PF10551"/>
    </source>
</evidence>
<evidence type="ECO:0000313" key="2">
    <source>
        <dbReference type="EMBL" id="PKY43291.1"/>
    </source>
</evidence>
<dbReference type="VEuPathDB" id="FungiDB:FUN_018104"/>
<dbReference type="VEuPathDB" id="FungiDB:RhiirA1_484206"/>
<evidence type="ECO:0000313" key="3">
    <source>
        <dbReference type="Proteomes" id="UP000234323"/>
    </source>
</evidence>
<dbReference type="VEuPathDB" id="FungiDB:FUN_014703"/>
<dbReference type="PANTHER" id="PTHR47718">
    <property type="entry name" value="OS01G0519700 PROTEIN"/>
    <property type="match status" value="1"/>
</dbReference>
<gene>
    <name evidence="2" type="ORF">RhiirA4_457253</name>
</gene>
<reference evidence="2 3" key="1">
    <citation type="submission" date="2015-10" db="EMBL/GenBank/DDBJ databases">
        <title>Genome analyses suggest a sexual origin of heterokaryosis in a supposedly ancient asexual fungus.</title>
        <authorList>
            <person name="Ropars J."/>
            <person name="Sedzielewska K."/>
            <person name="Noel J."/>
            <person name="Charron P."/>
            <person name="Farinelli L."/>
            <person name="Marton T."/>
            <person name="Kruger M."/>
            <person name="Pelin A."/>
            <person name="Brachmann A."/>
            <person name="Corradi N."/>
        </authorList>
    </citation>
    <scope>NUCLEOTIDE SEQUENCE [LARGE SCALE GENOMIC DNA]</scope>
    <source>
        <strain evidence="2 3">A4</strain>
    </source>
</reference>
<accession>A0A2I1G9N9</accession>
<dbReference type="InterPro" id="IPR018289">
    <property type="entry name" value="MULE_transposase_dom"/>
</dbReference>
<dbReference type="Proteomes" id="UP000234323">
    <property type="component" value="Unassembled WGS sequence"/>
</dbReference>
<dbReference type="Pfam" id="PF10551">
    <property type="entry name" value="MULE"/>
    <property type="match status" value="1"/>
</dbReference>
<dbReference type="AlphaFoldDB" id="A0A2I1G9N9"/>
<comment type="caution">
    <text evidence="2">The sequence shown here is derived from an EMBL/GenBank/DDBJ whole genome shotgun (WGS) entry which is preliminary data.</text>
</comment>
<feature type="domain" description="MULE transposase" evidence="1">
    <location>
        <begin position="12"/>
        <end position="69"/>
    </location>
</feature>
<protein>
    <recommendedName>
        <fullName evidence="1">MULE transposase domain-containing protein</fullName>
    </recommendedName>
</protein>
<name>A0A2I1G9N9_9GLOM</name>
<dbReference type="PANTHER" id="PTHR47718:SF13">
    <property type="entry name" value="OS09G0290500 PROTEIN"/>
    <property type="match status" value="1"/>
</dbReference>
<proteinExistence type="predicted"/>
<dbReference type="VEuPathDB" id="FungiDB:RhiirA1_486327"/>